<name>A0ABS0HBN3_9ACTN</name>
<keyword evidence="1" id="KW-0472">Membrane</keyword>
<evidence type="ECO:0000256" key="1">
    <source>
        <dbReference type="SAM" id="Phobius"/>
    </source>
</evidence>
<organism evidence="2 3">
    <name type="scientific">Plantactinospora alkalitolerans</name>
    <dbReference type="NCBI Taxonomy" id="2789879"/>
    <lineage>
        <taxon>Bacteria</taxon>
        <taxon>Bacillati</taxon>
        <taxon>Actinomycetota</taxon>
        <taxon>Actinomycetes</taxon>
        <taxon>Micromonosporales</taxon>
        <taxon>Micromonosporaceae</taxon>
        <taxon>Plantactinospora</taxon>
    </lineage>
</organism>
<feature type="transmembrane region" description="Helical" evidence="1">
    <location>
        <begin position="38"/>
        <end position="56"/>
    </location>
</feature>
<protein>
    <submittedName>
        <fullName evidence="2">Uncharacterized protein</fullName>
    </submittedName>
</protein>
<reference evidence="2 3" key="1">
    <citation type="submission" date="2020-11" db="EMBL/GenBank/DDBJ databases">
        <title>A novel isolate from a Black sea contaminated sediment with potential to produce alkanes: Plantactinospora alkalitolerans sp. nov.</title>
        <authorList>
            <person name="Carro L."/>
            <person name="Veyisoglu A."/>
            <person name="Guven K."/>
            <person name="Schumann P."/>
            <person name="Klenk H.-P."/>
            <person name="Sahin N."/>
        </authorList>
    </citation>
    <scope>NUCLEOTIDE SEQUENCE [LARGE SCALE GENOMIC DNA]</scope>
    <source>
        <strain evidence="2 3">S1510</strain>
    </source>
</reference>
<dbReference type="RefSeq" id="WP_196207001.1">
    <property type="nucleotide sequence ID" value="NZ_JADPUN010000439.1"/>
</dbReference>
<sequence length="282" mass="30915">MRDPGNLPQLLARDLAGVTWLAPDEIRARARRRTVRKVAAAPVVLLMVMTSLWLLAGPGRDRGLVGDPVGDGGAPLGPSAAAVPGWFGPEDLAQPDDVGAGYTLENEHAFAPGEYPAWTFSLEHCDAYPPLNVTAFRSYTWMRINIVALKGDDTGTTDVHTELTRYPVPIADQVMTDVRRVVQTCGDFGYASGEASTEERPARTRHTYTIESQDFAGDDSLLIRQVTESRDARTGELLPGDESLLVTILTVVRVEDRVEVLQTYLNDADRMRKIATKAARRL</sequence>
<dbReference type="EMBL" id="JADPUN010000439">
    <property type="protein sequence ID" value="MBF9135549.1"/>
    <property type="molecule type" value="Genomic_DNA"/>
</dbReference>
<keyword evidence="1" id="KW-1133">Transmembrane helix</keyword>
<evidence type="ECO:0000313" key="3">
    <source>
        <dbReference type="Proteomes" id="UP000638560"/>
    </source>
</evidence>
<evidence type="ECO:0000313" key="2">
    <source>
        <dbReference type="EMBL" id="MBF9135549.1"/>
    </source>
</evidence>
<keyword evidence="3" id="KW-1185">Reference proteome</keyword>
<keyword evidence="1" id="KW-0812">Transmembrane</keyword>
<accession>A0ABS0HBN3</accession>
<comment type="caution">
    <text evidence="2">The sequence shown here is derived from an EMBL/GenBank/DDBJ whole genome shotgun (WGS) entry which is preliminary data.</text>
</comment>
<gene>
    <name evidence="2" type="ORF">I0C86_42680</name>
</gene>
<dbReference type="Proteomes" id="UP000638560">
    <property type="component" value="Unassembled WGS sequence"/>
</dbReference>
<proteinExistence type="predicted"/>